<keyword evidence="1" id="KW-1133">Transmembrane helix</keyword>
<accession>A0AAV7X130</accession>
<evidence type="ECO:0000256" key="1">
    <source>
        <dbReference type="SAM" id="Phobius"/>
    </source>
</evidence>
<reference evidence="2" key="1">
    <citation type="journal article" date="2022" name="bioRxiv">
        <title>Sequencing and chromosome-scale assembly of the giantPleurodeles waltlgenome.</title>
        <authorList>
            <person name="Brown T."/>
            <person name="Elewa A."/>
            <person name="Iarovenko S."/>
            <person name="Subramanian E."/>
            <person name="Araus A.J."/>
            <person name="Petzold A."/>
            <person name="Susuki M."/>
            <person name="Suzuki K.-i.T."/>
            <person name="Hayashi T."/>
            <person name="Toyoda A."/>
            <person name="Oliveira C."/>
            <person name="Osipova E."/>
            <person name="Leigh N.D."/>
            <person name="Simon A."/>
            <person name="Yun M.H."/>
        </authorList>
    </citation>
    <scope>NUCLEOTIDE SEQUENCE</scope>
    <source>
        <strain evidence="2">20211129_DDA</strain>
        <tissue evidence="2">Liver</tissue>
    </source>
</reference>
<keyword evidence="1" id="KW-0472">Membrane</keyword>
<proteinExistence type="predicted"/>
<dbReference type="AlphaFoldDB" id="A0AAV7X130"/>
<dbReference type="EMBL" id="JANPWB010000001">
    <property type="protein sequence ID" value="KAJ1218997.1"/>
    <property type="molecule type" value="Genomic_DNA"/>
</dbReference>
<keyword evidence="3" id="KW-1185">Reference proteome</keyword>
<dbReference type="Proteomes" id="UP001066276">
    <property type="component" value="Chromosome 1_1"/>
</dbReference>
<name>A0AAV7X130_PLEWA</name>
<evidence type="ECO:0000313" key="3">
    <source>
        <dbReference type="Proteomes" id="UP001066276"/>
    </source>
</evidence>
<protein>
    <submittedName>
        <fullName evidence="2">Uncharacterized protein</fullName>
    </submittedName>
</protein>
<gene>
    <name evidence="2" type="ORF">NDU88_006568</name>
</gene>
<feature type="transmembrane region" description="Helical" evidence="1">
    <location>
        <begin position="37"/>
        <end position="56"/>
    </location>
</feature>
<evidence type="ECO:0000313" key="2">
    <source>
        <dbReference type="EMBL" id="KAJ1218997.1"/>
    </source>
</evidence>
<sequence length="71" mass="8381">MSSPDKYRRPGSRCNNLLKPELLVQEVDFWEFYVSYFLYYIIYVKARGYVVCGFLARSPECKRSEHSGDDS</sequence>
<comment type="caution">
    <text evidence="2">The sequence shown here is derived from an EMBL/GenBank/DDBJ whole genome shotgun (WGS) entry which is preliminary data.</text>
</comment>
<keyword evidence="1" id="KW-0812">Transmembrane</keyword>
<organism evidence="2 3">
    <name type="scientific">Pleurodeles waltl</name>
    <name type="common">Iberian ribbed newt</name>
    <dbReference type="NCBI Taxonomy" id="8319"/>
    <lineage>
        <taxon>Eukaryota</taxon>
        <taxon>Metazoa</taxon>
        <taxon>Chordata</taxon>
        <taxon>Craniata</taxon>
        <taxon>Vertebrata</taxon>
        <taxon>Euteleostomi</taxon>
        <taxon>Amphibia</taxon>
        <taxon>Batrachia</taxon>
        <taxon>Caudata</taxon>
        <taxon>Salamandroidea</taxon>
        <taxon>Salamandridae</taxon>
        <taxon>Pleurodelinae</taxon>
        <taxon>Pleurodeles</taxon>
    </lineage>
</organism>